<organism evidence="2 3">
    <name type="scientific">Marininema mesophilum</name>
    <dbReference type="NCBI Taxonomy" id="1048340"/>
    <lineage>
        <taxon>Bacteria</taxon>
        <taxon>Bacillati</taxon>
        <taxon>Bacillota</taxon>
        <taxon>Bacilli</taxon>
        <taxon>Bacillales</taxon>
        <taxon>Thermoactinomycetaceae</taxon>
        <taxon>Marininema</taxon>
    </lineage>
</organism>
<feature type="transmembrane region" description="Helical" evidence="1">
    <location>
        <begin position="55"/>
        <end position="72"/>
    </location>
</feature>
<gene>
    <name evidence="2" type="ORF">SAMN05444487_11466</name>
</gene>
<dbReference type="AlphaFoldDB" id="A0A1H3AUS0"/>
<keyword evidence="1" id="KW-0812">Transmembrane</keyword>
<dbReference type="STRING" id="1048340.SAMN05444487_11466"/>
<proteinExistence type="predicted"/>
<dbReference type="Proteomes" id="UP000198534">
    <property type="component" value="Unassembled WGS sequence"/>
</dbReference>
<keyword evidence="3" id="KW-1185">Reference proteome</keyword>
<protein>
    <submittedName>
        <fullName evidence="2">Uncharacterized protein</fullName>
    </submittedName>
</protein>
<reference evidence="2 3" key="1">
    <citation type="submission" date="2016-10" db="EMBL/GenBank/DDBJ databases">
        <authorList>
            <person name="de Groot N.N."/>
        </authorList>
    </citation>
    <scope>NUCLEOTIDE SEQUENCE [LARGE SCALE GENOMIC DNA]</scope>
    <source>
        <strain evidence="2 3">DSM 45610</strain>
    </source>
</reference>
<keyword evidence="1" id="KW-0472">Membrane</keyword>
<evidence type="ECO:0000313" key="3">
    <source>
        <dbReference type="Proteomes" id="UP000198534"/>
    </source>
</evidence>
<evidence type="ECO:0000313" key="2">
    <source>
        <dbReference type="EMBL" id="SDX33472.1"/>
    </source>
</evidence>
<sequence>MQILVIRCMMGLLYNGDTPLRNAGKGVDELTEQPIKEETVSYKLLLYRKSNGQRWSEMIVFLLGFFSMVPFIELRSTPFIITILLWGVLVMGVTPVVYRLIYRPHYTLTDESLVIQKRGKSSSYHLSQVQPGYNYPNLYIVNGKKIPLLVSEEFIADLETQRELVKRGLKRRGK</sequence>
<evidence type="ECO:0000256" key="1">
    <source>
        <dbReference type="SAM" id="Phobius"/>
    </source>
</evidence>
<dbReference type="EMBL" id="FNNQ01000014">
    <property type="protein sequence ID" value="SDX33472.1"/>
    <property type="molecule type" value="Genomic_DNA"/>
</dbReference>
<name>A0A1H3AUS0_9BACL</name>
<accession>A0A1H3AUS0</accession>
<dbReference type="RefSeq" id="WP_091741934.1">
    <property type="nucleotide sequence ID" value="NZ_FNNQ01000014.1"/>
</dbReference>
<feature type="transmembrane region" description="Helical" evidence="1">
    <location>
        <begin position="78"/>
        <end position="98"/>
    </location>
</feature>
<keyword evidence="1" id="KW-1133">Transmembrane helix</keyword>
<dbReference type="OrthoDB" id="2989918at2"/>